<keyword evidence="1" id="KW-1133">Transmembrane helix</keyword>
<sequence length="53" mass="5373">MLSLRGDRRGASAIEYGLIAAGIALAIAASIPGIRTSLQTIFTNIATTLAGVD</sequence>
<dbReference type="Pfam" id="PF04964">
    <property type="entry name" value="Flp_Fap"/>
    <property type="match status" value="1"/>
</dbReference>
<comment type="caution">
    <text evidence="2">The sequence shown here is derived from an EMBL/GenBank/DDBJ whole genome shotgun (WGS) entry which is preliminary data.</text>
</comment>
<dbReference type="InterPro" id="IPR007047">
    <property type="entry name" value="Flp_Fap"/>
</dbReference>
<evidence type="ECO:0000313" key="3">
    <source>
        <dbReference type="Proteomes" id="UP001196870"/>
    </source>
</evidence>
<name>A0ABS5F6X6_9PROT</name>
<feature type="transmembrane region" description="Helical" evidence="1">
    <location>
        <begin position="12"/>
        <end position="34"/>
    </location>
</feature>
<protein>
    <submittedName>
        <fullName evidence="2">Flp family type IVb pilin</fullName>
    </submittedName>
</protein>
<evidence type="ECO:0000256" key="1">
    <source>
        <dbReference type="SAM" id="Phobius"/>
    </source>
</evidence>
<reference evidence="3" key="1">
    <citation type="journal article" date="2021" name="Syst. Appl. Microbiol.">
        <title>Roseomonas hellenica sp. nov., isolated from roots of wild-growing Alkanna tinctoria.</title>
        <authorList>
            <person name="Rat A."/>
            <person name="Naranjo H.D."/>
            <person name="Lebbe L."/>
            <person name="Cnockaert M."/>
            <person name="Krigas N."/>
            <person name="Grigoriadou K."/>
            <person name="Maloupa E."/>
            <person name="Willems A."/>
        </authorList>
    </citation>
    <scope>NUCLEOTIDE SEQUENCE [LARGE SCALE GENOMIC DNA]</scope>
    <source>
        <strain evidence="3">LMG 31523</strain>
    </source>
</reference>
<organism evidence="2 3">
    <name type="scientific">Plastoroseomonas hellenica</name>
    <dbReference type="NCBI Taxonomy" id="2687306"/>
    <lineage>
        <taxon>Bacteria</taxon>
        <taxon>Pseudomonadati</taxon>
        <taxon>Pseudomonadota</taxon>
        <taxon>Alphaproteobacteria</taxon>
        <taxon>Acetobacterales</taxon>
        <taxon>Acetobacteraceae</taxon>
        <taxon>Plastoroseomonas</taxon>
    </lineage>
</organism>
<accession>A0ABS5F6X6</accession>
<proteinExistence type="predicted"/>
<keyword evidence="1" id="KW-0812">Transmembrane</keyword>
<gene>
    <name evidence="2" type="ORF">GXW71_27765</name>
</gene>
<dbReference type="Proteomes" id="UP001196870">
    <property type="component" value="Unassembled WGS sequence"/>
</dbReference>
<keyword evidence="3" id="KW-1185">Reference proteome</keyword>
<evidence type="ECO:0000313" key="2">
    <source>
        <dbReference type="EMBL" id="MBR0668183.1"/>
    </source>
</evidence>
<keyword evidence="1" id="KW-0472">Membrane</keyword>
<dbReference type="EMBL" id="JAAGBB010000050">
    <property type="protein sequence ID" value="MBR0668183.1"/>
    <property type="molecule type" value="Genomic_DNA"/>
</dbReference>